<keyword evidence="3" id="KW-1185">Reference proteome</keyword>
<evidence type="ECO:0000259" key="1">
    <source>
        <dbReference type="PROSITE" id="PS50943"/>
    </source>
</evidence>
<dbReference type="Pfam" id="PF13560">
    <property type="entry name" value="HTH_31"/>
    <property type="match status" value="1"/>
</dbReference>
<dbReference type="GO" id="GO:0003677">
    <property type="term" value="F:DNA binding"/>
    <property type="evidence" value="ECO:0007669"/>
    <property type="project" value="InterPro"/>
</dbReference>
<name>A0A918DV96_9ACTN</name>
<comment type="caution">
    <text evidence="2">The sequence shown here is derived from an EMBL/GenBank/DDBJ whole genome shotgun (WGS) entry which is preliminary data.</text>
</comment>
<dbReference type="CDD" id="cd00093">
    <property type="entry name" value="HTH_XRE"/>
    <property type="match status" value="1"/>
</dbReference>
<dbReference type="RefSeq" id="WP_189129216.1">
    <property type="nucleotide sequence ID" value="NZ_BMNH01000055.1"/>
</dbReference>
<sequence>MANPTLRQRQLAKRLRELRLEAGLSIAEVSEHILCSPAKISRIETAQRRVSLRDVRDLCKLYGIDDATQLMALAKDAREQSWWQQGEGVDIGPLIGLENEASTITEYETTTIPGLLQTEEYARAVTRGFVPRIDETLLSRKIEVRMKRQELLHRAGPPHYWVLLDESALHRHIGGAGVMKDQLERLLQMAELPHVTIQVIPYTVGAHMGFDSAFMLLEFDEDTHLSDTVFMETIAGHIFEEKAKHLARFREIVDHLRAVALNPQASSALISHQQGQFASQVG</sequence>
<dbReference type="InterPro" id="IPR001387">
    <property type="entry name" value="Cro/C1-type_HTH"/>
</dbReference>
<evidence type="ECO:0000313" key="2">
    <source>
        <dbReference type="EMBL" id="GGO83565.1"/>
    </source>
</evidence>
<protein>
    <submittedName>
        <fullName evidence="2">Transcriptional regulator</fullName>
    </submittedName>
</protein>
<dbReference type="SUPFAM" id="SSF47413">
    <property type="entry name" value="lambda repressor-like DNA-binding domains"/>
    <property type="match status" value="1"/>
</dbReference>
<dbReference type="InterPro" id="IPR043917">
    <property type="entry name" value="DUF5753"/>
</dbReference>
<feature type="domain" description="HTH cro/C1-type" evidence="1">
    <location>
        <begin position="15"/>
        <end position="70"/>
    </location>
</feature>
<dbReference type="PROSITE" id="PS50943">
    <property type="entry name" value="HTH_CROC1"/>
    <property type="match status" value="1"/>
</dbReference>
<dbReference type="Gene3D" id="1.10.260.40">
    <property type="entry name" value="lambda repressor-like DNA-binding domains"/>
    <property type="match status" value="1"/>
</dbReference>
<evidence type="ECO:0000313" key="3">
    <source>
        <dbReference type="Proteomes" id="UP000646523"/>
    </source>
</evidence>
<dbReference type="AlphaFoldDB" id="A0A918DV96"/>
<accession>A0A918DV96</accession>
<dbReference type="SMART" id="SM00530">
    <property type="entry name" value="HTH_XRE"/>
    <property type="match status" value="1"/>
</dbReference>
<dbReference type="Pfam" id="PF19054">
    <property type="entry name" value="DUF5753"/>
    <property type="match status" value="1"/>
</dbReference>
<dbReference type="Proteomes" id="UP000646523">
    <property type="component" value="Unassembled WGS sequence"/>
</dbReference>
<organism evidence="2 3">
    <name type="scientific">Nonomuraea cavernae</name>
    <dbReference type="NCBI Taxonomy" id="2045107"/>
    <lineage>
        <taxon>Bacteria</taxon>
        <taxon>Bacillati</taxon>
        <taxon>Actinomycetota</taxon>
        <taxon>Actinomycetes</taxon>
        <taxon>Streptosporangiales</taxon>
        <taxon>Streptosporangiaceae</taxon>
        <taxon>Nonomuraea</taxon>
    </lineage>
</organism>
<dbReference type="EMBL" id="BMNH01000055">
    <property type="protein sequence ID" value="GGO83565.1"/>
    <property type="molecule type" value="Genomic_DNA"/>
</dbReference>
<reference evidence="2" key="2">
    <citation type="submission" date="2020-09" db="EMBL/GenBank/DDBJ databases">
        <authorList>
            <person name="Sun Q."/>
            <person name="Zhou Y."/>
        </authorList>
    </citation>
    <scope>NUCLEOTIDE SEQUENCE</scope>
    <source>
        <strain evidence="2">CGMCC 4.7368</strain>
    </source>
</reference>
<proteinExistence type="predicted"/>
<gene>
    <name evidence="2" type="ORF">GCM10012289_77290</name>
</gene>
<reference evidence="2" key="1">
    <citation type="journal article" date="2014" name="Int. J. Syst. Evol. Microbiol.">
        <title>Complete genome sequence of Corynebacterium casei LMG S-19264T (=DSM 44701T), isolated from a smear-ripened cheese.</title>
        <authorList>
            <consortium name="US DOE Joint Genome Institute (JGI-PGF)"/>
            <person name="Walter F."/>
            <person name="Albersmeier A."/>
            <person name="Kalinowski J."/>
            <person name="Ruckert C."/>
        </authorList>
    </citation>
    <scope>NUCLEOTIDE SEQUENCE</scope>
    <source>
        <strain evidence="2">CGMCC 4.7368</strain>
    </source>
</reference>
<dbReference type="InterPro" id="IPR010982">
    <property type="entry name" value="Lambda_DNA-bd_dom_sf"/>
</dbReference>